<keyword evidence="6" id="KW-0406">Ion transport</keyword>
<keyword evidence="8" id="KW-0066">ATP synthesis</keyword>
<dbReference type="Gene3D" id="2.60.15.10">
    <property type="entry name" value="F0F1 ATP synthase delta/epsilon subunit, N-terminal"/>
    <property type="match status" value="1"/>
</dbReference>
<dbReference type="InterPro" id="IPR001469">
    <property type="entry name" value="ATP_synth_F1_dsu/esu"/>
</dbReference>
<evidence type="ECO:0000256" key="6">
    <source>
        <dbReference type="ARBA" id="ARBA00023065"/>
    </source>
</evidence>
<accession>A0A3B0JGP2</accession>
<evidence type="ECO:0000313" key="10">
    <source>
        <dbReference type="EMBL" id="SPP34362.1"/>
    </source>
</evidence>
<dbReference type="GO" id="GO:0046933">
    <property type="term" value="F:proton-transporting ATP synthase activity, rotational mechanism"/>
    <property type="evidence" value="ECO:0007669"/>
    <property type="project" value="InterPro"/>
</dbReference>
<dbReference type="GO" id="GO:0012505">
    <property type="term" value="C:endomembrane system"/>
    <property type="evidence" value="ECO:0007669"/>
    <property type="project" value="UniProtKB-SubCell"/>
</dbReference>
<sequence length="113" mass="12837">MNIFKVQFFSPDNRISFDEVVSLSVSELEGELMILAYHSPYLIYLLPGIITVQMSNQIKEKVVIESGILEVANNNCSIVTNQIQVFDHLTHDEESLKNKRVGIYLSYLDGKSL</sequence>
<keyword evidence="4" id="KW-0813">Transport</keyword>
<dbReference type="AlphaFoldDB" id="A0A3B0JGP2"/>
<evidence type="ECO:0000256" key="7">
    <source>
        <dbReference type="ARBA" id="ARBA00023136"/>
    </source>
</evidence>
<dbReference type="GO" id="GO:0045259">
    <property type="term" value="C:proton-transporting ATP synthase complex"/>
    <property type="evidence" value="ECO:0007669"/>
    <property type="project" value="UniProtKB-KW"/>
</dbReference>
<comment type="function">
    <text evidence="1">Produces ATP from ADP in the presence of a proton gradient across the membrane.</text>
</comment>
<evidence type="ECO:0000256" key="2">
    <source>
        <dbReference type="ARBA" id="ARBA00004184"/>
    </source>
</evidence>
<evidence type="ECO:0000256" key="3">
    <source>
        <dbReference type="ARBA" id="ARBA00005712"/>
    </source>
</evidence>
<evidence type="ECO:0000259" key="9">
    <source>
        <dbReference type="Pfam" id="PF02823"/>
    </source>
</evidence>
<keyword evidence="7" id="KW-0472">Membrane</keyword>
<gene>
    <name evidence="10" type="primary">atpC</name>
    <name evidence="10" type="ORF">WBAF_1282</name>
</gene>
<proteinExistence type="inferred from homology"/>
<feature type="domain" description="ATP synthase F1 complex delta/epsilon subunit N-terminal" evidence="9">
    <location>
        <begin position="4"/>
        <end position="82"/>
    </location>
</feature>
<evidence type="ECO:0000256" key="4">
    <source>
        <dbReference type="ARBA" id="ARBA00022448"/>
    </source>
</evidence>
<protein>
    <submittedName>
        <fullName evidence="10">ATP synthase epsilon chain</fullName>
    </submittedName>
</protein>
<keyword evidence="8" id="KW-0139">CF(1)</keyword>
<dbReference type="InterPro" id="IPR020546">
    <property type="entry name" value="ATP_synth_F1_dsu/esu_N"/>
</dbReference>
<dbReference type="EMBL" id="OUNF01000335">
    <property type="protein sequence ID" value="SPP34362.1"/>
    <property type="molecule type" value="Genomic_DNA"/>
</dbReference>
<dbReference type="SUPFAM" id="SSF51344">
    <property type="entry name" value="Epsilon subunit of F1F0-ATP synthase N-terminal domain"/>
    <property type="match status" value="1"/>
</dbReference>
<dbReference type="InterPro" id="IPR036771">
    <property type="entry name" value="ATPsynth_dsu/esu_N"/>
</dbReference>
<organism evidence="10">
    <name type="scientific">Wolbachia endosymbiont of Aleurodicus floccissimus</name>
    <dbReference type="NCBI Taxonomy" id="2152762"/>
    <lineage>
        <taxon>Bacteria</taxon>
        <taxon>Pseudomonadati</taxon>
        <taxon>Pseudomonadota</taxon>
        <taxon>Alphaproteobacteria</taxon>
        <taxon>Rickettsiales</taxon>
        <taxon>Anaplasmataceae</taxon>
        <taxon>Wolbachieae</taxon>
        <taxon>Wolbachia</taxon>
    </lineage>
</organism>
<reference evidence="10" key="1">
    <citation type="submission" date="2018-04" db="EMBL/GenBank/DDBJ databases">
        <authorList>
            <person name="Go L.Y."/>
            <person name="Mitchell J.A."/>
        </authorList>
    </citation>
    <scope>NUCLEOTIDE SEQUENCE</scope>
    <source>
        <strain evidence="10">WBAF</strain>
    </source>
</reference>
<comment type="subcellular location">
    <subcellularLocation>
        <location evidence="2">Endomembrane system</location>
        <topology evidence="2">Peripheral membrane protein</topology>
    </subcellularLocation>
</comment>
<evidence type="ECO:0000256" key="1">
    <source>
        <dbReference type="ARBA" id="ARBA00003543"/>
    </source>
</evidence>
<dbReference type="CDD" id="cd12152">
    <property type="entry name" value="F1-ATPase_delta"/>
    <property type="match status" value="1"/>
</dbReference>
<dbReference type="Pfam" id="PF02823">
    <property type="entry name" value="ATP-synt_DE_N"/>
    <property type="match status" value="1"/>
</dbReference>
<keyword evidence="5" id="KW-0375">Hydrogen ion transport</keyword>
<evidence type="ECO:0000256" key="8">
    <source>
        <dbReference type="ARBA" id="ARBA00023196"/>
    </source>
</evidence>
<comment type="similarity">
    <text evidence="3">Belongs to the ATPase epsilon chain family.</text>
</comment>
<name>A0A3B0JGP2_9RICK</name>
<evidence type="ECO:0000256" key="5">
    <source>
        <dbReference type="ARBA" id="ARBA00022781"/>
    </source>
</evidence>